<gene>
    <name evidence="7" type="ORF">KQI20_07990</name>
</gene>
<keyword evidence="4" id="KW-0732">Signal</keyword>
<dbReference type="RefSeq" id="WP_216569498.1">
    <property type="nucleotide sequence ID" value="NZ_JAHLOQ010000019.1"/>
</dbReference>
<proteinExistence type="predicted"/>
<evidence type="ECO:0000313" key="7">
    <source>
        <dbReference type="EMBL" id="MBU5336377.1"/>
    </source>
</evidence>
<dbReference type="Pfam" id="PF08239">
    <property type="entry name" value="SH3_3"/>
    <property type="match status" value="3"/>
</dbReference>
<evidence type="ECO:0000256" key="1">
    <source>
        <dbReference type="ARBA" id="ARBA00022670"/>
    </source>
</evidence>
<evidence type="ECO:0000313" key="8">
    <source>
        <dbReference type="Proteomes" id="UP001196301"/>
    </source>
</evidence>
<feature type="chain" id="PRO_5046230647" evidence="4">
    <location>
        <begin position="30"/>
        <end position="387"/>
    </location>
</feature>
<keyword evidence="2" id="KW-0378">Hydrolase</keyword>
<sequence length="387" mass="40887">MSINKNYIVATAMMASVALPLVNVSHVDAATDMRTVTASSLNFRSGPSTSYSIIGSLQKGQQVEYISASGDWAKVKHNGVTGYVHADYLSKSTSTGTSTGTSTSQATTQYVNATAGLNVRSGAGTSYSKIGMLAYKEKVTVLSTSNGWAKINYNGKTGYVSSSYLQSTMPGGTTTGNDTTTSNTTIKYVNATAGLNVRSGAGTSYSKIGMLAYKEKVTVLSTSNGWAKINYNGKTGYVSSSYLQSTVPSGSSSSNGNTSVSASASAVIAYAKSLLGKPYVWGAQGPNSFDCSGFTYYVFKNKAGIVLPRTSSAQSKYGTYVSKSNLRAGDLVFFDTNGVNDGQVSHVGLYIGNGQMIHASYSQKKIVIDNFNSSYYQRTYVNARRVL</sequence>
<feature type="domain" description="SH3b" evidence="5">
    <location>
        <begin position="106"/>
        <end position="169"/>
    </location>
</feature>
<organism evidence="7 8">
    <name type="scientific">Intestinibacter bartlettii</name>
    <dbReference type="NCBI Taxonomy" id="261299"/>
    <lineage>
        <taxon>Bacteria</taxon>
        <taxon>Bacillati</taxon>
        <taxon>Bacillota</taxon>
        <taxon>Clostridia</taxon>
        <taxon>Peptostreptococcales</taxon>
        <taxon>Peptostreptococcaceae</taxon>
        <taxon>Intestinibacter</taxon>
    </lineage>
</organism>
<evidence type="ECO:0000256" key="4">
    <source>
        <dbReference type="SAM" id="SignalP"/>
    </source>
</evidence>
<evidence type="ECO:0000256" key="2">
    <source>
        <dbReference type="ARBA" id="ARBA00022801"/>
    </source>
</evidence>
<evidence type="ECO:0000259" key="6">
    <source>
        <dbReference type="PROSITE" id="PS51935"/>
    </source>
</evidence>
<feature type="domain" description="SH3b" evidence="5">
    <location>
        <begin position="184"/>
        <end position="247"/>
    </location>
</feature>
<comment type="caution">
    <text evidence="7">The sequence shown here is derived from an EMBL/GenBank/DDBJ whole genome shotgun (WGS) entry which is preliminary data.</text>
</comment>
<accession>A0ABS6DYQ7</accession>
<evidence type="ECO:0000256" key="3">
    <source>
        <dbReference type="ARBA" id="ARBA00022807"/>
    </source>
</evidence>
<dbReference type="Proteomes" id="UP001196301">
    <property type="component" value="Unassembled WGS sequence"/>
</dbReference>
<feature type="signal peptide" evidence="4">
    <location>
        <begin position="1"/>
        <end position="29"/>
    </location>
</feature>
<dbReference type="InterPro" id="IPR003646">
    <property type="entry name" value="SH3-like_bac-type"/>
</dbReference>
<feature type="domain" description="NlpC/P60" evidence="6">
    <location>
        <begin position="261"/>
        <end position="387"/>
    </location>
</feature>
<dbReference type="PROSITE" id="PS51781">
    <property type="entry name" value="SH3B"/>
    <property type="match status" value="3"/>
</dbReference>
<keyword evidence="3" id="KW-0788">Thiol protease</keyword>
<dbReference type="InterPro" id="IPR000064">
    <property type="entry name" value="NLP_P60_dom"/>
</dbReference>
<dbReference type="InterPro" id="IPR052354">
    <property type="entry name" value="Cell_Wall_Dynamics_Protein"/>
</dbReference>
<evidence type="ECO:0000259" key="5">
    <source>
        <dbReference type="PROSITE" id="PS51781"/>
    </source>
</evidence>
<dbReference type="PROSITE" id="PS51935">
    <property type="entry name" value="NLPC_P60"/>
    <property type="match status" value="1"/>
</dbReference>
<keyword evidence="1" id="KW-0645">Protease</keyword>
<dbReference type="EMBL" id="JAHLOQ010000019">
    <property type="protein sequence ID" value="MBU5336377.1"/>
    <property type="molecule type" value="Genomic_DNA"/>
</dbReference>
<feature type="domain" description="SH3b" evidence="5">
    <location>
        <begin position="31"/>
        <end position="93"/>
    </location>
</feature>
<dbReference type="SMART" id="SM00287">
    <property type="entry name" value="SH3b"/>
    <property type="match status" value="3"/>
</dbReference>
<reference evidence="7 8" key="1">
    <citation type="submission" date="2021-06" db="EMBL/GenBank/DDBJ databases">
        <authorList>
            <person name="Sun Q."/>
            <person name="Li D."/>
        </authorList>
    </citation>
    <scope>NUCLEOTIDE SEQUENCE [LARGE SCALE GENOMIC DNA]</scope>
    <source>
        <strain evidence="7 8">N19</strain>
    </source>
</reference>
<dbReference type="PANTHER" id="PTHR34408:SF1">
    <property type="entry name" value="GLYCOSYL HYDROLASE FAMILY 19 DOMAIN-CONTAINING PROTEIN HI_1415"/>
    <property type="match status" value="1"/>
</dbReference>
<keyword evidence="8" id="KW-1185">Reference proteome</keyword>
<name>A0ABS6DYQ7_9FIRM</name>
<protein>
    <submittedName>
        <fullName evidence="7">SH3 domain-containing protein</fullName>
    </submittedName>
</protein>
<dbReference type="Pfam" id="PF00877">
    <property type="entry name" value="NLPC_P60"/>
    <property type="match status" value="1"/>
</dbReference>
<dbReference type="PANTHER" id="PTHR34408">
    <property type="entry name" value="FAMILY PROTEIN, PUTATIVE-RELATED"/>
    <property type="match status" value="1"/>
</dbReference>